<proteinExistence type="predicted"/>
<dbReference type="EMBL" id="JAZDUA010000182">
    <property type="protein sequence ID" value="KAK7865250.1"/>
    <property type="molecule type" value="Genomic_DNA"/>
</dbReference>
<organism evidence="3 4">
    <name type="scientific">Gryllus longicercus</name>
    <dbReference type="NCBI Taxonomy" id="2509291"/>
    <lineage>
        <taxon>Eukaryota</taxon>
        <taxon>Metazoa</taxon>
        <taxon>Ecdysozoa</taxon>
        <taxon>Arthropoda</taxon>
        <taxon>Hexapoda</taxon>
        <taxon>Insecta</taxon>
        <taxon>Pterygota</taxon>
        <taxon>Neoptera</taxon>
        <taxon>Polyneoptera</taxon>
        <taxon>Orthoptera</taxon>
        <taxon>Ensifera</taxon>
        <taxon>Gryllidea</taxon>
        <taxon>Grylloidea</taxon>
        <taxon>Gryllidae</taxon>
        <taxon>Gryllinae</taxon>
        <taxon>Gryllus</taxon>
    </lineage>
</organism>
<evidence type="ECO:0000256" key="2">
    <source>
        <dbReference type="SAM" id="Phobius"/>
    </source>
</evidence>
<keyword evidence="4" id="KW-1185">Reference proteome</keyword>
<keyword evidence="2" id="KW-0472">Membrane</keyword>
<evidence type="ECO:0000313" key="4">
    <source>
        <dbReference type="Proteomes" id="UP001378592"/>
    </source>
</evidence>
<protein>
    <submittedName>
        <fullName evidence="3">Uncharacterized protein</fullName>
    </submittedName>
</protein>
<keyword evidence="2" id="KW-1133">Transmembrane helix</keyword>
<comment type="caution">
    <text evidence="3">The sequence shown here is derived from an EMBL/GenBank/DDBJ whole genome shotgun (WGS) entry which is preliminary data.</text>
</comment>
<gene>
    <name evidence="3" type="ORF">R5R35_012374</name>
</gene>
<dbReference type="AlphaFoldDB" id="A0AAN9VNI6"/>
<name>A0AAN9VNI6_9ORTH</name>
<feature type="transmembrane region" description="Helical" evidence="2">
    <location>
        <begin position="31"/>
        <end position="56"/>
    </location>
</feature>
<sequence>MSASRFRVVQEWHKWFTENVNYESAYEGFNIFIALLLFALYVYVAEIVEFVCDMYMIERPGIKRKHGKSKKMQESADTKNSHEGKEVEDDTAMHNK</sequence>
<reference evidence="3 4" key="1">
    <citation type="submission" date="2024-03" db="EMBL/GenBank/DDBJ databases">
        <title>The genome assembly and annotation of the cricket Gryllus longicercus Weissman &amp; Gray.</title>
        <authorList>
            <person name="Szrajer S."/>
            <person name="Gray D."/>
            <person name="Ylla G."/>
        </authorList>
    </citation>
    <scope>NUCLEOTIDE SEQUENCE [LARGE SCALE GENOMIC DNA]</scope>
    <source>
        <strain evidence="3">DAG 2021-001</strain>
        <tissue evidence="3">Whole body minus gut</tissue>
    </source>
</reference>
<evidence type="ECO:0000313" key="3">
    <source>
        <dbReference type="EMBL" id="KAK7865250.1"/>
    </source>
</evidence>
<keyword evidence="2" id="KW-0812">Transmembrane</keyword>
<evidence type="ECO:0000256" key="1">
    <source>
        <dbReference type="SAM" id="MobiDB-lite"/>
    </source>
</evidence>
<accession>A0AAN9VNI6</accession>
<feature type="compositionally biased region" description="Basic and acidic residues" evidence="1">
    <location>
        <begin position="71"/>
        <end position="96"/>
    </location>
</feature>
<dbReference type="Proteomes" id="UP001378592">
    <property type="component" value="Unassembled WGS sequence"/>
</dbReference>
<feature type="region of interest" description="Disordered" evidence="1">
    <location>
        <begin position="63"/>
        <end position="96"/>
    </location>
</feature>